<evidence type="ECO:0000256" key="8">
    <source>
        <dbReference type="RuleBase" id="RU003983"/>
    </source>
</evidence>
<evidence type="ECO:0000256" key="2">
    <source>
        <dbReference type="ARBA" id="ARBA00022723"/>
    </source>
</evidence>
<dbReference type="RefSeq" id="WP_341468823.1">
    <property type="nucleotide sequence ID" value="NZ_CP128399.1"/>
</dbReference>
<dbReference type="EMBL" id="JACATZ010000001">
    <property type="protein sequence ID" value="NWJ45049.1"/>
    <property type="molecule type" value="Genomic_DNA"/>
</dbReference>
<reference evidence="12 14" key="1">
    <citation type="submission" date="2020-06" db="EMBL/GenBank/DDBJ databases">
        <title>Anoxygenic phototrophic Chloroflexota member uses a Type I reaction center.</title>
        <authorList>
            <person name="Tsuji J.M."/>
            <person name="Shaw N.A."/>
            <person name="Nagashima S."/>
            <person name="Venkiteswaran J."/>
            <person name="Schiff S.L."/>
            <person name="Hanada S."/>
            <person name="Tank M."/>
            <person name="Neufeld J.D."/>
        </authorList>
    </citation>
    <scope>NUCLEOTIDE SEQUENCE [LARGE SCALE GENOMIC DNA]</scope>
    <source>
        <strain evidence="12">L227-S17</strain>
    </source>
</reference>
<feature type="binding site" evidence="7">
    <location>
        <position position="243"/>
    </location>
    <ligand>
        <name>Zn(2+)</name>
        <dbReference type="ChEBI" id="CHEBI:29105"/>
        <note>catalytic</note>
    </ligand>
</feature>
<dbReference type="InterPro" id="IPR027057">
    <property type="entry name" value="CAXX_Prtase_1"/>
</dbReference>
<feature type="binding site" evidence="7">
    <location>
        <position position="239"/>
    </location>
    <ligand>
        <name>Zn(2+)</name>
        <dbReference type="ChEBI" id="CHEBI:29105"/>
        <note>catalytic</note>
    </ligand>
</feature>
<evidence type="ECO:0000256" key="4">
    <source>
        <dbReference type="ARBA" id="ARBA00022833"/>
    </source>
</evidence>
<evidence type="ECO:0000256" key="9">
    <source>
        <dbReference type="SAM" id="Phobius"/>
    </source>
</evidence>
<accession>A0A8T7LZN9</accession>
<evidence type="ECO:0000256" key="6">
    <source>
        <dbReference type="PIRSR" id="PIRSR627057-1"/>
    </source>
</evidence>
<feature type="active site" description="Proton donor" evidence="6">
    <location>
        <position position="319"/>
    </location>
</feature>
<keyword evidence="3 8" id="KW-0378">Hydrolase</keyword>
<feature type="transmembrane region" description="Helical" evidence="9">
    <location>
        <begin position="253"/>
        <end position="271"/>
    </location>
</feature>
<evidence type="ECO:0000259" key="11">
    <source>
        <dbReference type="Pfam" id="PF16491"/>
    </source>
</evidence>
<name>A0A8T7LZN9_9CHLR</name>
<keyword evidence="9" id="KW-0472">Membrane</keyword>
<evidence type="ECO:0000256" key="7">
    <source>
        <dbReference type="PIRSR" id="PIRSR627057-2"/>
    </source>
</evidence>
<evidence type="ECO:0000256" key="1">
    <source>
        <dbReference type="ARBA" id="ARBA00022670"/>
    </source>
</evidence>
<proteinExistence type="inferred from homology"/>
<comment type="cofactor">
    <cofactor evidence="7 8">
        <name>Zn(2+)</name>
        <dbReference type="ChEBI" id="CHEBI:29105"/>
    </cofactor>
    <text evidence="7 8">Binds 1 zinc ion per subunit.</text>
</comment>
<feature type="transmembrane region" description="Helical" evidence="9">
    <location>
        <begin position="283"/>
        <end position="302"/>
    </location>
</feature>
<keyword evidence="5 8" id="KW-0482">Metalloprotease</keyword>
<dbReference type="GO" id="GO:0004222">
    <property type="term" value="F:metalloendopeptidase activity"/>
    <property type="evidence" value="ECO:0007669"/>
    <property type="project" value="InterPro"/>
</dbReference>
<feature type="active site" evidence="6">
    <location>
        <position position="240"/>
    </location>
</feature>
<evidence type="ECO:0000256" key="3">
    <source>
        <dbReference type="ARBA" id="ARBA00022801"/>
    </source>
</evidence>
<sequence>MTISTEMSENRQRKASKYAATRRTLFFVNSGLGLAALLLVLFSGFSLEIRKLIESWNNNQWLVVLLYMILMGGAYAILTFPLNLYSSLYLPRKYGLSHQTLGGWLIDVFKGAVIGGIIGLFLISLLYLGLRSLPEWWWLAGGIFYLFFVIIMSNLAPVIIMPLFNKFIPLENDELRERMLRLADKTGARVKGIYTMDFSRRTSASNAFVTGVGNTRRIVLGDTLTQHFTPDEIEVVMAHELGHHVHGDIWRGIFFDAIITMVGLFIANLLLQNTLGAFGFREIGDVAAFPLLALVLTGFGLFTNPITNAYSRSREKAADYYALDITENVASFITCMKKLANQNLAEVNPPGWAIWLFYTHPPISERVRLGENYARKQGLNPYPDSGYPQGESGSN</sequence>
<feature type="transmembrane region" description="Helical" evidence="9">
    <location>
        <begin position="136"/>
        <end position="160"/>
    </location>
</feature>
<evidence type="ECO:0000256" key="5">
    <source>
        <dbReference type="ARBA" id="ARBA00023049"/>
    </source>
</evidence>
<evidence type="ECO:0000313" key="13">
    <source>
        <dbReference type="EMBL" id="WJW66930.1"/>
    </source>
</evidence>
<dbReference type="InterPro" id="IPR001915">
    <property type="entry name" value="Peptidase_M48"/>
</dbReference>
<dbReference type="Gene3D" id="3.30.2010.10">
    <property type="entry name" value="Metalloproteases ('zincins'), catalytic domain"/>
    <property type="match status" value="1"/>
</dbReference>
<evidence type="ECO:0000313" key="15">
    <source>
        <dbReference type="Proteomes" id="UP001431572"/>
    </source>
</evidence>
<organism evidence="12 14">
    <name type="scientific">Candidatus Chlorohelix allophototropha</name>
    <dbReference type="NCBI Taxonomy" id="3003348"/>
    <lineage>
        <taxon>Bacteria</taxon>
        <taxon>Bacillati</taxon>
        <taxon>Chloroflexota</taxon>
        <taxon>Chloroflexia</taxon>
        <taxon>Candidatus Chloroheliales</taxon>
        <taxon>Candidatus Chloroheliaceae</taxon>
        <taxon>Candidatus Chlorohelix</taxon>
    </lineage>
</organism>
<feature type="binding site" evidence="7">
    <location>
        <position position="315"/>
    </location>
    <ligand>
        <name>Zn(2+)</name>
        <dbReference type="ChEBI" id="CHEBI:29105"/>
        <note>catalytic</note>
    </ligand>
</feature>
<keyword evidence="2 7" id="KW-0479">Metal-binding</keyword>
<feature type="domain" description="Peptidase M48" evidence="10">
    <location>
        <begin position="169"/>
        <end position="368"/>
    </location>
</feature>
<dbReference type="GO" id="GO:0071586">
    <property type="term" value="P:CAAX-box protein processing"/>
    <property type="evidence" value="ECO:0007669"/>
    <property type="project" value="InterPro"/>
</dbReference>
<comment type="similarity">
    <text evidence="8">Belongs to the peptidase M48 family.</text>
</comment>
<evidence type="ECO:0000313" key="12">
    <source>
        <dbReference type="EMBL" id="NWJ45049.1"/>
    </source>
</evidence>
<dbReference type="AlphaFoldDB" id="A0A8T7LZN9"/>
<protein>
    <submittedName>
        <fullName evidence="12">M48 family metallopeptidase</fullName>
    </submittedName>
</protein>
<dbReference type="InterPro" id="IPR032456">
    <property type="entry name" value="Peptidase_M48_N"/>
</dbReference>
<dbReference type="GO" id="GO:0046872">
    <property type="term" value="F:metal ion binding"/>
    <property type="evidence" value="ECO:0007669"/>
    <property type="project" value="UniProtKB-KW"/>
</dbReference>
<evidence type="ECO:0000259" key="10">
    <source>
        <dbReference type="Pfam" id="PF01435"/>
    </source>
</evidence>
<dbReference type="Proteomes" id="UP001431572">
    <property type="component" value="Chromosome 1"/>
</dbReference>
<feature type="transmembrane region" description="Helical" evidence="9">
    <location>
        <begin position="65"/>
        <end position="90"/>
    </location>
</feature>
<feature type="transmembrane region" description="Helical" evidence="9">
    <location>
        <begin position="111"/>
        <end position="130"/>
    </location>
</feature>
<gene>
    <name evidence="12" type="ORF">HXX08_04135</name>
    <name evidence="13" type="ORF">OZ401_000175</name>
</gene>
<keyword evidence="1 8" id="KW-0645">Protease</keyword>
<keyword evidence="4 7" id="KW-0862">Zinc</keyword>
<feature type="transmembrane region" description="Helical" evidence="9">
    <location>
        <begin position="24"/>
        <end position="45"/>
    </location>
</feature>
<reference evidence="13" key="2">
    <citation type="journal article" date="2024" name="Nature">
        <title>Anoxygenic phototroph of the Chloroflexota uses a type I reaction centre.</title>
        <authorList>
            <person name="Tsuji J.M."/>
            <person name="Shaw N.A."/>
            <person name="Nagashima S."/>
            <person name="Venkiteswaran J.J."/>
            <person name="Schiff S.L."/>
            <person name="Watanabe T."/>
            <person name="Fukui M."/>
            <person name="Hanada S."/>
            <person name="Tank M."/>
            <person name="Neufeld J.D."/>
        </authorList>
    </citation>
    <scope>NUCLEOTIDE SEQUENCE</scope>
    <source>
        <strain evidence="13">L227-S17</strain>
    </source>
</reference>
<dbReference type="CDD" id="cd07343">
    <property type="entry name" value="M48A_Zmpste24p_like"/>
    <property type="match status" value="1"/>
</dbReference>
<evidence type="ECO:0000313" key="14">
    <source>
        <dbReference type="Proteomes" id="UP000521676"/>
    </source>
</evidence>
<keyword evidence="9" id="KW-0812">Transmembrane</keyword>
<dbReference type="PANTHER" id="PTHR10120">
    <property type="entry name" value="CAAX PRENYL PROTEASE 1"/>
    <property type="match status" value="1"/>
</dbReference>
<dbReference type="Proteomes" id="UP000521676">
    <property type="component" value="Unassembled WGS sequence"/>
</dbReference>
<keyword evidence="15" id="KW-1185">Reference proteome</keyword>
<dbReference type="Pfam" id="PF16491">
    <property type="entry name" value="Peptidase_M48_N"/>
    <property type="match status" value="1"/>
</dbReference>
<feature type="domain" description="CAAX prenyl protease 1 N-terminal" evidence="11">
    <location>
        <begin position="4"/>
        <end position="166"/>
    </location>
</feature>
<dbReference type="EMBL" id="CP128399">
    <property type="protein sequence ID" value="WJW66930.1"/>
    <property type="molecule type" value="Genomic_DNA"/>
</dbReference>
<dbReference type="Pfam" id="PF01435">
    <property type="entry name" value="Peptidase_M48"/>
    <property type="match status" value="1"/>
</dbReference>
<keyword evidence="9" id="KW-1133">Transmembrane helix</keyword>